<evidence type="ECO:0000313" key="4">
    <source>
        <dbReference type="Proteomes" id="UP000054843"/>
    </source>
</evidence>
<dbReference type="STRING" id="268474.A0A0V1MCY9"/>
<dbReference type="PROSITE" id="PS51450">
    <property type="entry name" value="LRR"/>
    <property type="match status" value="3"/>
</dbReference>
<dbReference type="InterPro" id="IPR032675">
    <property type="entry name" value="LRR_dom_sf"/>
</dbReference>
<dbReference type="InterPro" id="IPR001611">
    <property type="entry name" value="Leu-rich_rpt"/>
</dbReference>
<gene>
    <name evidence="3" type="primary">Rxfp2</name>
    <name evidence="3" type="ORF">T10_13389</name>
</gene>
<dbReference type="Pfam" id="PF12799">
    <property type="entry name" value="LRR_4"/>
    <property type="match status" value="1"/>
</dbReference>
<dbReference type="InterPro" id="IPR025875">
    <property type="entry name" value="Leu-rich_rpt_4"/>
</dbReference>
<dbReference type="SMART" id="SM00369">
    <property type="entry name" value="LRR_TYP"/>
    <property type="match status" value="8"/>
</dbReference>
<dbReference type="PANTHER" id="PTHR45712:SF22">
    <property type="entry name" value="INSULIN-LIKE GROWTH FACTOR-BINDING PROTEIN COMPLEX ACID LABILE SUBUNIT"/>
    <property type="match status" value="1"/>
</dbReference>
<dbReference type="OrthoDB" id="676979at2759"/>
<dbReference type="SUPFAM" id="SSF52058">
    <property type="entry name" value="L domain-like"/>
    <property type="match status" value="1"/>
</dbReference>
<accession>A0A0V1MCY9</accession>
<dbReference type="PANTHER" id="PTHR45712">
    <property type="entry name" value="AGAP008170-PA"/>
    <property type="match status" value="1"/>
</dbReference>
<evidence type="ECO:0000256" key="2">
    <source>
        <dbReference type="ARBA" id="ARBA00022737"/>
    </source>
</evidence>
<dbReference type="InterPro" id="IPR050333">
    <property type="entry name" value="SLRP"/>
</dbReference>
<evidence type="ECO:0000313" key="3">
    <source>
        <dbReference type="EMBL" id="KRZ69443.1"/>
    </source>
</evidence>
<comment type="caution">
    <text evidence="3">The sequence shown here is derived from an EMBL/GenBank/DDBJ whole genome shotgun (WGS) entry which is preliminary data.</text>
</comment>
<keyword evidence="1" id="KW-0433">Leucine-rich repeat</keyword>
<dbReference type="AlphaFoldDB" id="A0A0V1MCY9"/>
<protein>
    <submittedName>
        <fullName evidence="3">Relaxin receptor 2</fullName>
    </submittedName>
</protein>
<dbReference type="InterPro" id="IPR003591">
    <property type="entry name" value="Leu-rich_rpt_typical-subtyp"/>
</dbReference>
<organism evidence="3 4">
    <name type="scientific">Trichinella papuae</name>
    <dbReference type="NCBI Taxonomy" id="268474"/>
    <lineage>
        <taxon>Eukaryota</taxon>
        <taxon>Metazoa</taxon>
        <taxon>Ecdysozoa</taxon>
        <taxon>Nematoda</taxon>
        <taxon>Enoplea</taxon>
        <taxon>Dorylaimia</taxon>
        <taxon>Trichinellida</taxon>
        <taxon>Trichinellidae</taxon>
        <taxon>Trichinella</taxon>
    </lineage>
</organism>
<keyword evidence="2" id="KW-0677">Repeat</keyword>
<keyword evidence="4" id="KW-1185">Reference proteome</keyword>
<evidence type="ECO:0000256" key="1">
    <source>
        <dbReference type="ARBA" id="ARBA00022614"/>
    </source>
</evidence>
<proteinExistence type="predicted"/>
<name>A0A0V1MCY9_9BILA</name>
<sequence length="489" mass="56340">MNDRHCLNDTLSFDFCNLRKNYIFGNYFRKTKTSITLMDKVYEIVLLLTALHSFTKSHLSLNNDRVAMLVCVPNYGPCSCEQEGIVNCNGEKLETVNLKIVNDNGVVVEQLNMQENMLTKLRKGEVMPRYEKQLMRLDLRRNLIHQIEPAVFSSMINLHDLLLSNNKLTELQSSIFDNVDLSLRNLDLSHNLLESIDNSPFENLHLLLYLYLDDNPLKSITNTSFEGLSSLLELSMENTKLSFIPKDAFKSLEYLEVLSLRNNQLETVPQLSNLKKLNRLVLSGNPILRISTYAFHCAFCTLNHLNTIAITDSPLLKWLDPFAFGSNISLKYNLKIVDFSNNSLQSLDKELLPWENVTEIRLANNSFRCDESLNWIVDIGKKLHGNINCIEKNDLNGNFTILKKDNSPCSKNSRILFSFPVLPGCLCGIGFSTEKVYGGFICLRSKLYFYIYIKILQPLMIQKNSLTLIMMFYHRTFNYTKRDISKFIR</sequence>
<dbReference type="Gene3D" id="3.80.10.10">
    <property type="entry name" value="Ribonuclease Inhibitor"/>
    <property type="match status" value="3"/>
</dbReference>
<dbReference type="EMBL" id="JYDO01000136">
    <property type="protein sequence ID" value="KRZ69443.1"/>
    <property type="molecule type" value="Genomic_DNA"/>
</dbReference>
<reference evidence="3 4" key="1">
    <citation type="submission" date="2015-01" db="EMBL/GenBank/DDBJ databases">
        <title>Evolution of Trichinella species and genotypes.</title>
        <authorList>
            <person name="Korhonen P.K."/>
            <person name="Edoardo P."/>
            <person name="Giuseppe L.R."/>
            <person name="Gasser R.B."/>
        </authorList>
    </citation>
    <scope>NUCLEOTIDE SEQUENCE [LARGE SCALE GENOMIC DNA]</scope>
    <source>
        <strain evidence="3">ISS1980</strain>
    </source>
</reference>
<keyword evidence="3" id="KW-0675">Receptor</keyword>
<dbReference type="Pfam" id="PF13855">
    <property type="entry name" value="LRR_8"/>
    <property type="match status" value="2"/>
</dbReference>
<dbReference type="Proteomes" id="UP000054843">
    <property type="component" value="Unassembled WGS sequence"/>
</dbReference>